<name>A0A7W3NWH3_STRMR</name>
<evidence type="ECO:0000256" key="1">
    <source>
        <dbReference type="SAM" id="MobiDB-lite"/>
    </source>
</evidence>
<dbReference type="RefSeq" id="WP_182778189.1">
    <property type="nucleotide sequence ID" value="NZ_BAAAHW010000020.1"/>
</dbReference>
<keyword evidence="2" id="KW-0812">Transmembrane</keyword>
<dbReference type="Pfam" id="PF19870">
    <property type="entry name" value="DUF6343"/>
    <property type="match status" value="1"/>
</dbReference>
<dbReference type="InterPro" id="IPR045924">
    <property type="entry name" value="DUF6343"/>
</dbReference>
<feature type="transmembrane region" description="Helical" evidence="2">
    <location>
        <begin position="76"/>
        <end position="95"/>
    </location>
</feature>
<evidence type="ECO:0000313" key="3">
    <source>
        <dbReference type="EMBL" id="MBA9058045.1"/>
    </source>
</evidence>
<dbReference type="GeneID" id="93978491"/>
<evidence type="ECO:0000313" key="4">
    <source>
        <dbReference type="Proteomes" id="UP000577386"/>
    </source>
</evidence>
<gene>
    <name evidence="3" type="ORF">HDA42_007223</name>
</gene>
<evidence type="ECO:0000256" key="2">
    <source>
        <dbReference type="SAM" id="Phobius"/>
    </source>
</evidence>
<dbReference type="EMBL" id="JACJIJ010000002">
    <property type="protein sequence ID" value="MBA9058045.1"/>
    <property type="molecule type" value="Genomic_DNA"/>
</dbReference>
<organism evidence="3 4">
    <name type="scientific">Streptomyces murinus</name>
    <dbReference type="NCBI Taxonomy" id="33900"/>
    <lineage>
        <taxon>Bacteria</taxon>
        <taxon>Bacillati</taxon>
        <taxon>Actinomycetota</taxon>
        <taxon>Actinomycetes</taxon>
        <taxon>Kitasatosporales</taxon>
        <taxon>Streptomycetaceae</taxon>
        <taxon>Streptomyces</taxon>
    </lineage>
</organism>
<keyword evidence="4" id="KW-1185">Reference proteome</keyword>
<sequence>MADDQHGRTPPPAHRAHPRAPRRTPSGTEPATARSDLRLRLILSALFLPVFTAATVGFALWSAHQGPGDSPGSGPLTVLAVVCGVLALAAALDLVRVTARRRREADPPDDAIG</sequence>
<accession>A0A7W3NWH3</accession>
<feature type="region of interest" description="Disordered" evidence="1">
    <location>
        <begin position="1"/>
        <end position="34"/>
    </location>
</feature>
<reference evidence="3 4" key="1">
    <citation type="submission" date="2020-08" db="EMBL/GenBank/DDBJ databases">
        <title>Sequencing the genomes of 1000 actinobacteria strains.</title>
        <authorList>
            <person name="Klenk H.-P."/>
        </authorList>
    </citation>
    <scope>NUCLEOTIDE SEQUENCE [LARGE SCALE GENOMIC DNA]</scope>
    <source>
        <strain evidence="3 4">DSM 41827</strain>
    </source>
</reference>
<protein>
    <submittedName>
        <fullName evidence="3">Uncharacterized protein</fullName>
    </submittedName>
</protein>
<comment type="caution">
    <text evidence="3">The sequence shown here is derived from an EMBL/GenBank/DDBJ whole genome shotgun (WGS) entry which is preliminary data.</text>
</comment>
<dbReference type="Proteomes" id="UP000577386">
    <property type="component" value="Unassembled WGS sequence"/>
</dbReference>
<keyword evidence="2" id="KW-0472">Membrane</keyword>
<proteinExistence type="predicted"/>
<keyword evidence="2" id="KW-1133">Transmembrane helix</keyword>
<dbReference type="AlphaFoldDB" id="A0A7W3NWH3"/>
<feature type="transmembrane region" description="Helical" evidence="2">
    <location>
        <begin position="41"/>
        <end position="64"/>
    </location>
</feature>